<sequence>MPGRADEQLPLSTAQAGIWFAQQLDRANPIFNTAEYVEVHGPVDPDRFASALRRVVAEAETLRLRVVDSAGEPRQVIDEPDDFELPVIDCSTAADPEAHALAWMRADLREPVDLTRSRADSGRLWTAALLKLGDERWWWYQRIHHVAIDGYGFSLLLRRVAELYDEPDAGPSPFGPLSSLPAAERDYRESPKFAVDAEFWREQFADHPDVVSLAGDSSAGAHSFRRQTGTSAAGRALALAGSESRATATHALIAAFGAYLHRMTGAADVVLGLPVMGRLGSAGLLRVPGMVVNVLPLRLRIAPDTTRAELISQVGKAMREVHKHQRYRGEDLRRDLGLLGSDRPLFGPLINIKSFDYELAFDGSPATVHNLAAGPVDDLTVAAYPTGDDELRFEFDANPDRYGEPELTAHRERFLRFLQAFADCAGDTPVGRIDLLSPQERDRILDEWNAPIPGIREQPAATLPQLFEEQAMRTPDAVAVTFGDQRLTYAELDAQANQLAHHLIDHGVGPEQLVALALPRSAELVVALLAVLKAGAAYLPLDPGHPAERLRYIVGDAQPTVLISDADHAARLPEGTTRILLDDPDEIAEIARHSQRDPKSGERGPLTAEHAAYVIYTSGSTGRPKGVAIPHHNVVRLFGATDPWFSFGADDVWTLFHSYAFDFSVWELWGALLHGGRLVVVPHEVSRSPQEFLRLLARERVTVLNQTPSAFYQLSQADRENPGTELALRYVIFGGEALELSRLDDWYARRPESPKLINMYGITETTVHVSYVELDREAVARRDGSLIGRGIPDLRVYLLDGLLQPVPPGVVGELYVAGEGLARGYLGRRGLTAQRFVADPHGAPGTRMYRSGDLGRWRPDGGIEFVGRADQQVKVRGFRIELGEIEAQLLAHPAVRQAAVVVREDQPGDQRLVGYVVGAAAASELRGHLAERLPGYMVPSAFVPVDEIPLTANGKLDIRALPAPDFGGDAGGREPRDAVEEALCRLFAEVLGVRGVGIDDGFFELGGHSLLAARLLARVRTELGAELTIRSLFDHPTVAGLAAQLGTGARRPALRPVQRPEQIPLSFAQQRLWFLNRLEGSSATYNMPLVLRMSGELDVAALRAAIGDVVRRHESLRTIFPDELGEPRQQVLDTVPELTVVRVPASGDPQFPLKSNPRFPLKLRDSAGVERVAGIDDELEAAVRRGFDLAEEPPIRTVLFTASEPARERGEHLLLVLLHHVAGDEWSTRPLVRDLSTAYAARVAGTAPEWPDLPVQYVDYTLWQRELLGDEADPDGLAGRQLAFWRQALADLPDQLELPTDFPRPAVSSHRGGTVRFELDPALHQRLRRLAGEHRASVFMVLQAGLAALLTRHGAGTDIPIGSPVAGRGDDSLDDLVGFFVNSLVLRTDTSGEPSFAELVDRVRQVDLAAFDNAELPFERLAEVLNPARSLSRHPLFQVMLAYWGAAEAVAADLPGIETTVDTVPAGAAKFDLAFSLSERADGGSDGLVQYSTDLFTERTVEDLAARFVRLLAAAVEDPAAPIGRLDVLGDAARQEVLAWGDAAADVAAAGTFPELFAEQVAREPDKPALIFDDVELSYRELDRRVTEQARLLAEHGVGPGDIVGVLLPRSPELIIGLLAVMTAGAAYLALDPEYPAERLRHMVEDAKPRLVLTDDLRADLPTTLLSCEDSPKGGFESGLRSGAGSGTSDAASTAGSPTHVCPIHHAGAVLARTTSENPRRCELSPTPQAADAAYKADAAGKELLPRPGLDDAAYVIYTSGSTGTPKGVVVPHRGIAKLLATQRHRVGITADSRVLQFASPSFDVAFWEICMGLLGGGTLVVVPSDLRVPGEPLAAYARRHRVTHLAIGPSMMGMFPADTELPPNATLLCGAEKVPSELVLRWARDRRMLNCYGPTEATVNSTLWDCDPDGVGSTVPIGVPDPGARLYVLDEALQPTPPGVVGELYVAGHGLARGYLDRPGLTAGRFVADPFGPPGARMYRTGDLVRWRADGVLDFAGRADDQVKIRGFRIELGEVEGVLARHPDVVQVAAVVRQDVPGDKRLVAYVVGGGDPAELRRHVGESLPDYMVPAAVVFVDALPLLPNGKLDRRALPAPDLGESVGNEMPRNPTEEILCGLFAEVLGLPRVGVEDSFFDLGGHSLLAAKLIGRIRDALGLRVNVGSLFAAPTVAGLAERLHSGGSRDALEILLPLRTEGGKEPLFCVHPAAGLAWPFSGLLKHIDAERPIYGVQSRGLAEPKPVAASLREMAAEYLEHIREVQPHGPYHFLGWSFGGVVAHEMSTQLQEQGEEVRFLCMLDSYPKDVWDELPTEEEALMALLYMAGYDLSELGDGPLTRAAVMEILSAEGSALANLEEHSITAIIDNFANCAVLENRADHDKFRGNVLFFTATVNPAKAELTAQMWQPYVDGAVHNHDIACEHKDMTQREPLAEIAAIVDRALTEVTT</sequence>
<dbReference type="PROSITE" id="PS50075">
    <property type="entry name" value="CARRIER"/>
    <property type="match status" value="2"/>
</dbReference>
<dbReference type="GO" id="GO:0003824">
    <property type="term" value="F:catalytic activity"/>
    <property type="evidence" value="ECO:0007669"/>
    <property type="project" value="InterPro"/>
</dbReference>
<dbReference type="InterPro" id="IPR001242">
    <property type="entry name" value="Condensation_dom"/>
</dbReference>
<dbReference type="PANTHER" id="PTHR45527:SF14">
    <property type="entry name" value="PLIPASTATIN SYNTHASE SUBUNIT B"/>
    <property type="match status" value="1"/>
</dbReference>
<dbReference type="InterPro" id="IPR042099">
    <property type="entry name" value="ANL_N_sf"/>
</dbReference>
<keyword evidence="2" id="KW-0596">Phosphopantetheine</keyword>
<feature type="domain" description="Carrier" evidence="5">
    <location>
        <begin position="2105"/>
        <end position="2180"/>
    </location>
</feature>
<evidence type="ECO:0000313" key="7">
    <source>
        <dbReference type="Proteomes" id="UP000294947"/>
    </source>
</evidence>
<dbReference type="InterPro" id="IPR025110">
    <property type="entry name" value="AMP-bd_C"/>
</dbReference>
<dbReference type="FunFam" id="2.30.38.10:FF:000001">
    <property type="entry name" value="Non-ribosomal peptide synthetase PvdI"/>
    <property type="match status" value="2"/>
</dbReference>
<feature type="region of interest" description="Disordered" evidence="4">
    <location>
        <begin position="1668"/>
        <end position="1699"/>
    </location>
</feature>
<organism evidence="6 7">
    <name type="scientific">Saccharopolyspora elongata</name>
    <dbReference type="NCBI Taxonomy" id="2530387"/>
    <lineage>
        <taxon>Bacteria</taxon>
        <taxon>Bacillati</taxon>
        <taxon>Actinomycetota</taxon>
        <taxon>Actinomycetes</taxon>
        <taxon>Pseudonocardiales</taxon>
        <taxon>Pseudonocardiaceae</taxon>
        <taxon>Saccharopolyspora</taxon>
    </lineage>
</organism>
<gene>
    <name evidence="6" type="ORF">E1288_19420</name>
</gene>
<dbReference type="Gene3D" id="3.40.50.980">
    <property type="match status" value="1"/>
</dbReference>
<dbReference type="FunFam" id="3.40.50.12780:FF:000012">
    <property type="entry name" value="Non-ribosomal peptide synthetase"/>
    <property type="match status" value="1"/>
</dbReference>
<evidence type="ECO:0000313" key="6">
    <source>
        <dbReference type="EMBL" id="TDD49679.1"/>
    </source>
</evidence>
<dbReference type="GO" id="GO:0043041">
    <property type="term" value="P:amino acid activation for nonribosomal peptide biosynthetic process"/>
    <property type="evidence" value="ECO:0007669"/>
    <property type="project" value="TreeGrafter"/>
</dbReference>
<dbReference type="Gene3D" id="3.30.300.30">
    <property type="match status" value="2"/>
</dbReference>
<comment type="cofactor">
    <cofactor evidence="1">
        <name>pantetheine 4'-phosphate</name>
        <dbReference type="ChEBI" id="CHEBI:47942"/>
    </cofactor>
</comment>
<dbReference type="Pfam" id="PF00975">
    <property type="entry name" value="Thioesterase"/>
    <property type="match status" value="1"/>
</dbReference>
<dbReference type="GO" id="GO:0005829">
    <property type="term" value="C:cytosol"/>
    <property type="evidence" value="ECO:0007669"/>
    <property type="project" value="TreeGrafter"/>
</dbReference>
<dbReference type="InterPro" id="IPR010071">
    <property type="entry name" value="AA_adenyl_dom"/>
</dbReference>
<dbReference type="InterPro" id="IPR036736">
    <property type="entry name" value="ACP-like_sf"/>
</dbReference>
<dbReference type="Gene3D" id="3.30.559.30">
    <property type="entry name" value="Nonribosomal peptide synthetase, condensation domain"/>
    <property type="match status" value="2"/>
</dbReference>
<dbReference type="FunFam" id="3.30.300.30:FF:000010">
    <property type="entry name" value="Enterobactin synthetase component F"/>
    <property type="match status" value="2"/>
</dbReference>
<feature type="compositionally biased region" description="Low complexity" evidence="4">
    <location>
        <begin position="1687"/>
        <end position="1697"/>
    </location>
</feature>
<dbReference type="GO" id="GO:0072330">
    <property type="term" value="P:monocarboxylic acid biosynthetic process"/>
    <property type="evidence" value="ECO:0007669"/>
    <property type="project" value="UniProtKB-ARBA"/>
</dbReference>
<dbReference type="Pfam" id="PF00550">
    <property type="entry name" value="PP-binding"/>
    <property type="match status" value="2"/>
</dbReference>
<dbReference type="InterPro" id="IPR023213">
    <property type="entry name" value="CAT-like_dom_sf"/>
</dbReference>
<dbReference type="SMART" id="SM00823">
    <property type="entry name" value="PKS_PP"/>
    <property type="match status" value="2"/>
</dbReference>
<dbReference type="RefSeq" id="WP_132487061.1">
    <property type="nucleotide sequence ID" value="NZ_SMKW01000024.1"/>
</dbReference>
<dbReference type="OrthoDB" id="2378856at2"/>
<dbReference type="Proteomes" id="UP000294947">
    <property type="component" value="Unassembled WGS sequence"/>
</dbReference>
<dbReference type="InterPro" id="IPR001031">
    <property type="entry name" value="Thioesterase"/>
</dbReference>
<feature type="domain" description="Carrier" evidence="5">
    <location>
        <begin position="974"/>
        <end position="1049"/>
    </location>
</feature>
<dbReference type="PANTHER" id="PTHR45527">
    <property type="entry name" value="NONRIBOSOMAL PEPTIDE SYNTHETASE"/>
    <property type="match status" value="1"/>
</dbReference>
<name>A0A4R4YYY1_9PSEU</name>
<dbReference type="NCBIfam" id="NF003417">
    <property type="entry name" value="PRK04813.1"/>
    <property type="match status" value="3"/>
</dbReference>
<dbReference type="Pfam" id="PF00501">
    <property type="entry name" value="AMP-binding"/>
    <property type="match status" value="2"/>
</dbReference>
<keyword evidence="7" id="KW-1185">Reference proteome</keyword>
<proteinExistence type="predicted"/>
<dbReference type="InterPro" id="IPR029058">
    <property type="entry name" value="AB_hydrolase_fold"/>
</dbReference>
<evidence type="ECO:0000256" key="4">
    <source>
        <dbReference type="SAM" id="MobiDB-lite"/>
    </source>
</evidence>
<comment type="caution">
    <text evidence="6">The sequence shown here is derived from an EMBL/GenBank/DDBJ whole genome shotgun (WGS) entry which is preliminary data.</text>
</comment>
<evidence type="ECO:0000256" key="2">
    <source>
        <dbReference type="ARBA" id="ARBA00022450"/>
    </source>
</evidence>
<dbReference type="InterPro" id="IPR009081">
    <property type="entry name" value="PP-bd_ACP"/>
</dbReference>
<dbReference type="NCBIfam" id="TIGR01733">
    <property type="entry name" value="AA-adenyl-dom"/>
    <property type="match status" value="2"/>
</dbReference>
<dbReference type="Gene3D" id="3.40.50.12780">
    <property type="entry name" value="N-terminal domain of ligase-like"/>
    <property type="match status" value="2"/>
</dbReference>
<dbReference type="FunFam" id="3.40.50.980:FF:000001">
    <property type="entry name" value="Non-ribosomal peptide synthetase"/>
    <property type="match status" value="1"/>
</dbReference>
<dbReference type="FunFam" id="3.40.50.980:FF:000002">
    <property type="entry name" value="Enterobactin synthetase component F"/>
    <property type="match status" value="1"/>
</dbReference>
<keyword evidence="3" id="KW-0597">Phosphoprotein</keyword>
<dbReference type="FunFam" id="1.10.1200.10:FF:000016">
    <property type="entry name" value="Non-ribosomal peptide synthase"/>
    <property type="match status" value="2"/>
</dbReference>
<evidence type="ECO:0000259" key="5">
    <source>
        <dbReference type="PROSITE" id="PS50075"/>
    </source>
</evidence>
<dbReference type="InterPro" id="IPR006162">
    <property type="entry name" value="Ppantetheine_attach_site"/>
</dbReference>
<protein>
    <submittedName>
        <fullName evidence="6">Non-ribosomal peptide synthetase</fullName>
    </submittedName>
</protein>
<evidence type="ECO:0000256" key="1">
    <source>
        <dbReference type="ARBA" id="ARBA00001957"/>
    </source>
</evidence>
<dbReference type="CDD" id="cd17643">
    <property type="entry name" value="A_NRPS_Cytc1-like"/>
    <property type="match status" value="1"/>
</dbReference>
<dbReference type="InterPro" id="IPR020845">
    <property type="entry name" value="AMP-binding_CS"/>
</dbReference>
<dbReference type="PROSITE" id="PS00012">
    <property type="entry name" value="PHOSPHOPANTETHEINE"/>
    <property type="match status" value="2"/>
</dbReference>
<dbReference type="GO" id="GO:0044550">
    <property type="term" value="P:secondary metabolite biosynthetic process"/>
    <property type="evidence" value="ECO:0007669"/>
    <property type="project" value="UniProtKB-ARBA"/>
</dbReference>
<accession>A0A4R4YYY1</accession>
<dbReference type="InterPro" id="IPR020806">
    <property type="entry name" value="PKS_PP-bd"/>
</dbReference>
<dbReference type="SUPFAM" id="SSF53474">
    <property type="entry name" value="alpha/beta-Hydrolases"/>
    <property type="match status" value="1"/>
</dbReference>
<dbReference type="GO" id="GO:0031177">
    <property type="term" value="F:phosphopantetheine binding"/>
    <property type="evidence" value="ECO:0007669"/>
    <property type="project" value="InterPro"/>
</dbReference>
<dbReference type="EMBL" id="SMKW01000024">
    <property type="protein sequence ID" value="TDD49679.1"/>
    <property type="molecule type" value="Genomic_DNA"/>
</dbReference>
<dbReference type="SUPFAM" id="SSF47336">
    <property type="entry name" value="ACP-like"/>
    <property type="match status" value="2"/>
</dbReference>
<reference evidence="6 7" key="1">
    <citation type="submission" date="2019-03" db="EMBL/GenBank/DDBJ databases">
        <title>Draft genome sequences of novel Actinobacteria.</title>
        <authorList>
            <person name="Sahin N."/>
            <person name="Ay H."/>
            <person name="Saygin H."/>
        </authorList>
    </citation>
    <scope>NUCLEOTIDE SEQUENCE [LARGE SCALE GENOMIC DNA]</scope>
    <source>
        <strain evidence="6 7">7K502</strain>
    </source>
</reference>
<dbReference type="Pfam" id="PF13193">
    <property type="entry name" value="AMP-binding_C"/>
    <property type="match status" value="2"/>
</dbReference>
<dbReference type="Gene3D" id="1.10.1200.10">
    <property type="entry name" value="ACP-like"/>
    <property type="match status" value="1"/>
</dbReference>
<dbReference type="InterPro" id="IPR020802">
    <property type="entry name" value="TesA-like"/>
</dbReference>
<dbReference type="SMART" id="SM00824">
    <property type="entry name" value="PKS_TE"/>
    <property type="match status" value="1"/>
</dbReference>
<evidence type="ECO:0000256" key="3">
    <source>
        <dbReference type="ARBA" id="ARBA00022553"/>
    </source>
</evidence>
<dbReference type="Gene3D" id="3.40.50.1820">
    <property type="entry name" value="alpha/beta hydrolase"/>
    <property type="match status" value="1"/>
</dbReference>
<dbReference type="PROSITE" id="PS00455">
    <property type="entry name" value="AMP_BINDING"/>
    <property type="match status" value="2"/>
</dbReference>
<dbReference type="CDD" id="cd19540">
    <property type="entry name" value="LCL_NRPS-like"/>
    <property type="match status" value="1"/>
</dbReference>
<dbReference type="InterPro" id="IPR000873">
    <property type="entry name" value="AMP-dep_synth/lig_dom"/>
</dbReference>
<dbReference type="Pfam" id="PF00668">
    <property type="entry name" value="Condensation"/>
    <property type="match status" value="2"/>
</dbReference>
<dbReference type="GO" id="GO:0008610">
    <property type="term" value="P:lipid biosynthetic process"/>
    <property type="evidence" value="ECO:0007669"/>
    <property type="project" value="UniProtKB-ARBA"/>
</dbReference>
<dbReference type="SUPFAM" id="SSF56801">
    <property type="entry name" value="Acetyl-CoA synthetase-like"/>
    <property type="match status" value="2"/>
</dbReference>
<dbReference type="Gene3D" id="3.30.559.10">
    <property type="entry name" value="Chloramphenicol acetyltransferase-like domain"/>
    <property type="match status" value="2"/>
</dbReference>
<dbReference type="SUPFAM" id="SSF52777">
    <property type="entry name" value="CoA-dependent acyltransferases"/>
    <property type="match status" value="4"/>
</dbReference>
<dbReference type="InterPro" id="IPR045851">
    <property type="entry name" value="AMP-bd_C_sf"/>
</dbReference>